<evidence type="ECO:0000259" key="1">
    <source>
        <dbReference type="Pfam" id="PF01370"/>
    </source>
</evidence>
<dbReference type="Gene3D" id="3.40.50.720">
    <property type="entry name" value="NAD(P)-binding Rossmann-like Domain"/>
    <property type="match status" value="1"/>
</dbReference>
<name>A0ABR9P054_9ACTN</name>
<evidence type="ECO:0000313" key="2">
    <source>
        <dbReference type="EMBL" id="MBE2997219.1"/>
    </source>
</evidence>
<evidence type="ECO:0000313" key="3">
    <source>
        <dbReference type="Proteomes" id="UP000806528"/>
    </source>
</evidence>
<reference evidence="2 3" key="1">
    <citation type="submission" date="2020-09" db="EMBL/GenBank/DDBJ databases">
        <title>Diversity and distribution of actinomycetes associated with coral in the coast of Hainan.</title>
        <authorList>
            <person name="Li F."/>
        </authorList>
    </citation>
    <scope>NUCLEOTIDE SEQUENCE [LARGE SCALE GENOMIC DNA]</scope>
    <source>
        <strain evidence="2 3">HNM0947</strain>
    </source>
</reference>
<dbReference type="EC" id="4.2.1.45" evidence="2"/>
<feature type="domain" description="NAD-dependent epimerase/dehydratase" evidence="1">
    <location>
        <begin position="15"/>
        <end position="251"/>
    </location>
</feature>
<dbReference type="PANTHER" id="PTHR43245">
    <property type="entry name" value="BIFUNCTIONAL POLYMYXIN RESISTANCE PROTEIN ARNA"/>
    <property type="match status" value="1"/>
</dbReference>
<comment type="caution">
    <text evidence="2">The sequence shown here is derived from an EMBL/GenBank/DDBJ whole genome shotgun (WGS) entry which is preliminary data.</text>
</comment>
<keyword evidence="2" id="KW-0456">Lyase</keyword>
<proteinExistence type="predicted"/>
<dbReference type="GO" id="GO:0047733">
    <property type="term" value="F:CDP-glucose 4,6-dehydratase activity"/>
    <property type="evidence" value="ECO:0007669"/>
    <property type="project" value="UniProtKB-EC"/>
</dbReference>
<dbReference type="EMBL" id="JADBGI010000001">
    <property type="protein sequence ID" value="MBE2997219.1"/>
    <property type="molecule type" value="Genomic_DNA"/>
</dbReference>
<dbReference type="Gene3D" id="3.90.25.10">
    <property type="entry name" value="UDP-galactose 4-epimerase, domain 1"/>
    <property type="match status" value="1"/>
</dbReference>
<dbReference type="Pfam" id="PF01370">
    <property type="entry name" value="Epimerase"/>
    <property type="match status" value="1"/>
</dbReference>
<gene>
    <name evidence="2" type="primary">rfbG</name>
    <name evidence="2" type="ORF">IDM40_00670</name>
</gene>
<dbReference type="InterPro" id="IPR013445">
    <property type="entry name" value="CDP_4_6_deHydtase"/>
</dbReference>
<organism evidence="2 3">
    <name type="scientific">Nocardiopsis coralli</name>
    <dbReference type="NCBI Taxonomy" id="2772213"/>
    <lineage>
        <taxon>Bacteria</taxon>
        <taxon>Bacillati</taxon>
        <taxon>Actinomycetota</taxon>
        <taxon>Actinomycetes</taxon>
        <taxon>Streptosporangiales</taxon>
        <taxon>Nocardiopsidaceae</taxon>
        <taxon>Nocardiopsis</taxon>
    </lineage>
</organism>
<sequence>MVDGSLSGHWRGRSVLVTGHSGFVGSWVCVLLTRLGAEVTGFSLNEDEPTRERGRWLGSFGVSQIVGDVRDYQAVEQAMGARRFDAVLHLAAQPLVHVGISDPRGTLESNVGGTINVLDAARRYPPLVLVLVTSDKCYRNYGGERPYKEGDELGGGCPYSVSKAVAEQVFEAYGRYFPNSGEGTRVASVRFGNVVGGGDHGSRRLVTDYVAALSAGEHPRLRDPSAVRPWQHVLDVCEGLLRLLTRLADGRVPSGRSLNFAPPDGGAPVGRMAEALASAWRAGGGTPLAPVGQEAISGEERVLRLDGSTARRALEWRHRFDVEEMAVSIVSWHRDVFSGSAPEMATSRQVEEFLAQSTIGAHS</sequence>
<dbReference type="PANTHER" id="PTHR43245:SF10">
    <property type="entry name" value="SUGAR DEHYDRATASE_EPIMERASE YFNG-RELATED"/>
    <property type="match status" value="1"/>
</dbReference>
<dbReference type="Proteomes" id="UP000806528">
    <property type="component" value="Unassembled WGS sequence"/>
</dbReference>
<protein>
    <submittedName>
        <fullName evidence="2">CDP-glucose 4,6-dehydratase</fullName>
        <ecNumber evidence="2">4.2.1.45</ecNumber>
    </submittedName>
</protein>
<dbReference type="InterPro" id="IPR001509">
    <property type="entry name" value="Epimerase_deHydtase"/>
</dbReference>
<accession>A0ABR9P054</accession>
<dbReference type="InterPro" id="IPR050177">
    <property type="entry name" value="Lipid_A_modif_metabolic_enz"/>
</dbReference>
<dbReference type="SUPFAM" id="SSF51735">
    <property type="entry name" value="NAD(P)-binding Rossmann-fold domains"/>
    <property type="match status" value="1"/>
</dbReference>
<dbReference type="InterPro" id="IPR036291">
    <property type="entry name" value="NAD(P)-bd_dom_sf"/>
</dbReference>
<dbReference type="RefSeq" id="WP_193119881.1">
    <property type="nucleotide sequence ID" value="NZ_JADBGI010000001.1"/>
</dbReference>
<dbReference type="NCBIfam" id="TIGR02622">
    <property type="entry name" value="CDP_4_6_dhtase"/>
    <property type="match status" value="1"/>
</dbReference>
<keyword evidence="3" id="KW-1185">Reference proteome</keyword>